<dbReference type="SMART" id="SM00418">
    <property type="entry name" value="HTH_ARSR"/>
    <property type="match status" value="1"/>
</dbReference>
<dbReference type="NCBIfam" id="NF033788">
    <property type="entry name" value="HTH_metalloreg"/>
    <property type="match status" value="1"/>
</dbReference>
<organism evidence="2 3">
    <name type="scientific">Actinomadura rubteroloni</name>
    <dbReference type="NCBI Taxonomy" id="1926885"/>
    <lineage>
        <taxon>Bacteria</taxon>
        <taxon>Bacillati</taxon>
        <taxon>Actinomycetota</taxon>
        <taxon>Actinomycetes</taxon>
        <taxon>Streptosporangiales</taxon>
        <taxon>Thermomonosporaceae</taxon>
        <taxon>Actinomadura</taxon>
    </lineage>
</organism>
<dbReference type="RefSeq" id="WP_103565659.1">
    <property type="nucleotide sequence ID" value="NZ_MTBP01000004.1"/>
</dbReference>
<keyword evidence="3" id="KW-1185">Reference proteome</keyword>
<name>A0A2P4UD76_9ACTN</name>
<dbReference type="InterPro" id="IPR036390">
    <property type="entry name" value="WH_DNA-bd_sf"/>
</dbReference>
<reference evidence="2 3" key="1">
    <citation type="journal article" date="2017" name="Chemistry">
        <title>Isolation, Biosynthesis and Chemical Modifications of Rubterolones A-F: Rare Tropolone Alkaloids from Actinomadura sp. 5-2.</title>
        <authorList>
            <person name="Guo H."/>
            <person name="Benndorf R."/>
            <person name="Leichnitz D."/>
            <person name="Klassen J.L."/>
            <person name="Vollmers J."/>
            <person name="Gorls H."/>
            <person name="Steinacker M."/>
            <person name="Weigel C."/>
            <person name="Dahse H.M."/>
            <person name="Kaster A.K."/>
            <person name="de Beer Z.W."/>
            <person name="Poulsen M."/>
            <person name="Beemelmanns C."/>
        </authorList>
    </citation>
    <scope>NUCLEOTIDE SEQUENCE [LARGE SCALE GENOMIC DNA]</scope>
    <source>
        <strain evidence="2 3">5-2</strain>
    </source>
</reference>
<accession>A0A2P4UD76</accession>
<dbReference type="PROSITE" id="PS50987">
    <property type="entry name" value="HTH_ARSR_2"/>
    <property type="match status" value="1"/>
</dbReference>
<dbReference type="Pfam" id="PF12840">
    <property type="entry name" value="HTH_20"/>
    <property type="match status" value="1"/>
</dbReference>
<dbReference type="Proteomes" id="UP000242367">
    <property type="component" value="Unassembled WGS sequence"/>
</dbReference>
<sequence length="108" mass="12060">MAEQLEALDLTYAALAHPTRRAILERVRADPVRVTDVAREFPMALATVSKHIGVLERAGLVRRDVRGRDHYLSAAPGPLAEAEAWIARYTAFWERSADALARHLEEDA</sequence>
<dbReference type="PANTHER" id="PTHR38600">
    <property type="entry name" value="TRANSCRIPTIONAL REGULATORY PROTEIN"/>
    <property type="match status" value="1"/>
</dbReference>
<dbReference type="Gene3D" id="1.10.10.10">
    <property type="entry name" value="Winged helix-like DNA-binding domain superfamily/Winged helix DNA-binding domain"/>
    <property type="match status" value="1"/>
</dbReference>
<dbReference type="GO" id="GO:0003700">
    <property type="term" value="F:DNA-binding transcription factor activity"/>
    <property type="evidence" value="ECO:0007669"/>
    <property type="project" value="InterPro"/>
</dbReference>
<comment type="caution">
    <text evidence="2">The sequence shown here is derived from an EMBL/GenBank/DDBJ whole genome shotgun (WGS) entry which is preliminary data.</text>
</comment>
<evidence type="ECO:0000313" key="3">
    <source>
        <dbReference type="Proteomes" id="UP000242367"/>
    </source>
</evidence>
<protein>
    <submittedName>
        <fullName evidence="2">Transcriptional repressor SdpR</fullName>
    </submittedName>
</protein>
<dbReference type="InterPro" id="IPR001845">
    <property type="entry name" value="HTH_ArsR_DNA-bd_dom"/>
</dbReference>
<dbReference type="SUPFAM" id="SSF46785">
    <property type="entry name" value="Winged helix' DNA-binding domain"/>
    <property type="match status" value="1"/>
</dbReference>
<dbReference type="InterPro" id="IPR036388">
    <property type="entry name" value="WH-like_DNA-bd_sf"/>
</dbReference>
<feature type="domain" description="HTH arsR-type" evidence="1">
    <location>
        <begin position="1"/>
        <end position="94"/>
    </location>
</feature>
<evidence type="ECO:0000313" key="2">
    <source>
        <dbReference type="EMBL" id="POM22982.1"/>
    </source>
</evidence>
<dbReference type="AlphaFoldDB" id="A0A2P4UD76"/>
<dbReference type="InterPro" id="IPR011991">
    <property type="entry name" value="ArsR-like_HTH"/>
</dbReference>
<dbReference type="CDD" id="cd00090">
    <property type="entry name" value="HTH_ARSR"/>
    <property type="match status" value="1"/>
</dbReference>
<gene>
    <name evidence="2" type="primary">sdpR</name>
    <name evidence="2" type="ORF">BTM25_51880</name>
</gene>
<dbReference type="PANTHER" id="PTHR38600:SF2">
    <property type="entry name" value="SLL0088 PROTEIN"/>
    <property type="match status" value="1"/>
</dbReference>
<evidence type="ECO:0000259" key="1">
    <source>
        <dbReference type="PROSITE" id="PS50987"/>
    </source>
</evidence>
<proteinExistence type="predicted"/>
<dbReference type="EMBL" id="MTBP01000004">
    <property type="protein sequence ID" value="POM22982.1"/>
    <property type="molecule type" value="Genomic_DNA"/>
</dbReference>